<organism evidence="2 3">
    <name type="scientific">Streptomyces phaeolivaceus</name>
    <dbReference type="NCBI Taxonomy" id="2653200"/>
    <lineage>
        <taxon>Bacteria</taxon>
        <taxon>Bacillati</taxon>
        <taxon>Actinomycetota</taxon>
        <taxon>Actinomycetes</taxon>
        <taxon>Kitasatosporales</taxon>
        <taxon>Streptomycetaceae</taxon>
        <taxon>Streptomyces</taxon>
    </lineage>
</organism>
<evidence type="ECO:0000313" key="2">
    <source>
        <dbReference type="EMBL" id="QFQ99037.1"/>
    </source>
</evidence>
<keyword evidence="1" id="KW-0472">Membrane</keyword>
<gene>
    <name evidence="2" type="ORF">F9278_26065</name>
</gene>
<dbReference type="Proteomes" id="UP000327294">
    <property type="component" value="Chromosome"/>
</dbReference>
<dbReference type="PANTHER" id="PTHR42305:SF1">
    <property type="entry name" value="MEMBRANE PROTEIN RV1733C-RELATED"/>
    <property type="match status" value="1"/>
</dbReference>
<dbReference type="InterPro" id="IPR039708">
    <property type="entry name" value="MT1774/Rv1733c-like"/>
</dbReference>
<dbReference type="RefSeq" id="WP_152170474.1">
    <property type="nucleotide sequence ID" value="NZ_CP045096.1"/>
</dbReference>
<feature type="transmembrane region" description="Helical" evidence="1">
    <location>
        <begin position="143"/>
        <end position="165"/>
    </location>
</feature>
<sequence>MATARCARVWWWRWRHNPLLRRSDVIEAWVILAGWVLALVGGLFVGLAAADAVERSADRQRVERRTVSAVLVEDAKGKVPARAAGDPRVWATVRWTAPDGSTRTGEARVSATSPVGNRVTIWIDKDGHLTAEPLTEGQARSHAAAAGLLVAAGAGGIALAAVSVIRMYLSQRRLEQWAVEWERIDTRWGRKAG</sequence>
<reference evidence="2 3" key="1">
    <citation type="submission" date="2019-10" db="EMBL/GenBank/DDBJ databases">
        <title>Streptomyces sp. strain GY16 isolated from leaves of Broussonetia papyrifera.</title>
        <authorList>
            <person name="Mo P."/>
        </authorList>
    </citation>
    <scope>NUCLEOTIDE SEQUENCE [LARGE SCALE GENOMIC DNA]</scope>
    <source>
        <strain evidence="2 3">GY16</strain>
    </source>
</reference>
<evidence type="ECO:0000313" key="3">
    <source>
        <dbReference type="Proteomes" id="UP000327294"/>
    </source>
</evidence>
<feature type="transmembrane region" description="Helical" evidence="1">
    <location>
        <begin position="28"/>
        <end position="50"/>
    </location>
</feature>
<proteinExistence type="predicted"/>
<dbReference type="KEGG" id="sphv:F9278_26065"/>
<keyword evidence="3" id="KW-1185">Reference proteome</keyword>
<name>A0A5P8K8U2_9ACTN</name>
<protein>
    <submittedName>
        <fullName evidence="2">Uncharacterized protein</fullName>
    </submittedName>
</protein>
<accession>A0A5P8K8U2</accession>
<dbReference type="EMBL" id="CP045096">
    <property type="protein sequence ID" value="QFQ99037.1"/>
    <property type="molecule type" value="Genomic_DNA"/>
</dbReference>
<dbReference type="PANTHER" id="PTHR42305">
    <property type="entry name" value="MEMBRANE PROTEIN RV1733C-RELATED"/>
    <property type="match status" value="1"/>
</dbReference>
<evidence type="ECO:0000256" key="1">
    <source>
        <dbReference type="SAM" id="Phobius"/>
    </source>
</evidence>
<keyword evidence="1" id="KW-0812">Transmembrane</keyword>
<keyword evidence="1" id="KW-1133">Transmembrane helix</keyword>
<dbReference type="AlphaFoldDB" id="A0A5P8K8U2"/>